<keyword evidence="1" id="KW-0677">Repeat</keyword>
<dbReference type="PANTHER" id="PTHR43739:SF5">
    <property type="entry name" value="EXO-ALPHA-SIALIDASE"/>
    <property type="match status" value="1"/>
</dbReference>
<dbReference type="GO" id="GO:0010411">
    <property type="term" value="P:xyloglucan metabolic process"/>
    <property type="evidence" value="ECO:0007669"/>
    <property type="project" value="TreeGrafter"/>
</dbReference>
<dbReference type="Gene3D" id="2.60.40.4070">
    <property type="match status" value="1"/>
</dbReference>
<evidence type="ECO:0000259" key="5">
    <source>
        <dbReference type="Pfam" id="PF15902"/>
    </source>
</evidence>
<dbReference type="SUPFAM" id="SSF110296">
    <property type="entry name" value="Oligoxyloglucan reducing end-specific cellobiohydrolase"/>
    <property type="match status" value="2"/>
</dbReference>
<accession>A0A6M1TF10</accession>
<keyword evidence="7" id="KW-1185">Reference proteome</keyword>
<reference evidence="6 7" key="1">
    <citation type="submission" date="2020-02" db="EMBL/GenBank/DDBJ databases">
        <title>Aliifodinibius halophilus 2W32, complete genome.</title>
        <authorList>
            <person name="Li Y."/>
            <person name="Wu S."/>
        </authorList>
    </citation>
    <scope>NUCLEOTIDE SEQUENCE [LARGE SCALE GENOMIC DNA]</scope>
    <source>
        <strain evidence="6 7">2W32</strain>
    </source>
</reference>
<dbReference type="Proteomes" id="UP000479132">
    <property type="component" value="Unassembled WGS sequence"/>
</dbReference>
<feature type="domain" description="Sortilin N-terminal" evidence="5">
    <location>
        <begin position="121"/>
        <end position="245"/>
    </location>
</feature>
<evidence type="ECO:0000256" key="1">
    <source>
        <dbReference type="ARBA" id="ARBA00022737"/>
    </source>
</evidence>
<organism evidence="6 7">
    <name type="scientific">Fodinibius halophilus</name>
    <dbReference type="NCBI Taxonomy" id="1736908"/>
    <lineage>
        <taxon>Bacteria</taxon>
        <taxon>Pseudomonadati</taxon>
        <taxon>Balneolota</taxon>
        <taxon>Balneolia</taxon>
        <taxon>Balneolales</taxon>
        <taxon>Balneolaceae</taxon>
        <taxon>Fodinibius</taxon>
    </lineage>
</organism>
<keyword evidence="4" id="KW-0732">Signal</keyword>
<proteinExistence type="predicted"/>
<comment type="caution">
    <text evidence="6">The sequence shown here is derived from an EMBL/GenBank/DDBJ whole genome shotgun (WGS) entry which is preliminary data.</text>
</comment>
<feature type="chain" id="PRO_5026683577" description="Sortilin N-terminal domain-containing protein" evidence="4">
    <location>
        <begin position="21"/>
        <end position="1063"/>
    </location>
</feature>
<dbReference type="PANTHER" id="PTHR43739">
    <property type="entry name" value="XYLOGLUCANASE (EUROFUNG)"/>
    <property type="match status" value="1"/>
</dbReference>
<feature type="coiled-coil region" evidence="2">
    <location>
        <begin position="917"/>
        <end position="958"/>
    </location>
</feature>
<dbReference type="CDD" id="cd15482">
    <property type="entry name" value="Sialidase_non-viral"/>
    <property type="match status" value="1"/>
</dbReference>
<evidence type="ECO:0000313" key="7">
    <source>
        <dbReference type="Proteomes" id="UP000479132"/>
    </source>
</evidence>
<feature type="signal peptide" evidence="4">
    <location>
        <begin position="1"/>
        <end position="20"/>
    </location>
</feature>
<dbReference type="Pfam" id="PF15902">
    <property type="entry name" value="Sortilin-Vps10"/>
    <property type="match status" value="1"/>
</dbReference>
<keyword evidence="2" id="KW-0175">Coiled coil</keyword>
<name>A0A6M1TF10_9BACT</name>
<dbReference type="InterPro" id="IPR015943">
    <property type="entry name" value="WD40/YVTN_repeat-like_dom_sf"/>
</dbReference>
<dbReference type="Gene3D" id="2.130.10.10">
    <property type="entry name" value="YVTN repeat-like/Quinoprotein amine dehydrogenase"/>
    <property type="match status" value="4"/>
</dbReference>
<feature type="region of interest" description="Disordered" evidence="3">
    <location>
        <begin position="843"/>
        <end position="866"/>
    </location>
</feature>
<protein>
    <recommendedName>
        <fullName evidence="5">Sortilin N-terminal domain-containing protein</fullName>
    </recommendedName>
</protein>
<evidence type="ECO:0000313" key="6">
    <source>
        <dbReference type="EMBL" id="NGP89354.1"/>
    </source>
</evidence>
<evidence type="ECO:0000256" key="3">
    <source>
        <dbReference type="SAM" id="MobiDB-lite"/>
    </source>
</evidence>
<dbReference type="InterPro" id="IPR052025">
    <property type="entry name" value="Xyloglucanase_GH74"/>
</dbReference>
<dbReference type="AlphaFoldDB" id="A0A6M1TF10"/>
<gene>
    <name evidence="6" type="ORF">G3569_13425</name>
</gene>
<sequence>MSRIMLTALMALFLAAGMNAQNLDMDKLKDMEPRNIGPAGMSGRITAIDVVTDNPDVIYSGAASGGLWKSESGGVDWKPIFDDQEVHSIGAIDIYQKNPSIVWVGTGEGNPRNSATMGGGVYRSIDGGRSWEYMGLKETRTIHRIIVHPENPDVVYVGAQGNPWGDTEARGVYKTTDGGKTWEKILYNNDRTGVADLVMDPSNPNKLFAAMWEYRRWPWFFESGGEGSGLYRSMDGGESWTEITADDGLAKGPLGRIGLAIAPSNPDRVYAWVESKNNALYRSDDGGYSWEKTVEMSEDSDMGNRPFYYADIYVDPQNENRVYSLYSFLSVSQDGGKSFESIYPYYNYIHPDHHAFYIHPEDPSFLIDGNDGGMNISHDRGESWRFIENIPVAQYYHINVDMQYPYNVYGGMQDNGSWQGPAYIWRQGGIRNSYFQELYFGDGFDVVIDSSDARYAYAMSQQGNVGRVDLETGHSRFSQPVNPEGEELRFNWNAPIALDPFDDKTVYFGSQFVHKSTNQGDSWSIISPDLTTNDTTKQKQHKSGGLTYDATGAENYTTLTAIAPSRLQDQIIWAGSDDGNVHVSRNDGESWTKVSDNFDDVAEGSWVTQIKTSRYNEGEAIVVLNDYRRNNWAPYVMRTTDYGDSWENIVEGKGLEGYALSFVQDPVEPNLMFTGTELGLYVSIDGGEHWTKWTNGYPTASTYDMVIHPREHDLVIGTFGRAAWVLDDIRPLRELARKGTEELDKKVNVYPAPDAYLASTFQASGTRFAGDAIFKGENRPMGARLTYSVVKDESSDDGETDKKKKEQKVTIEIYDNAGGKIRTFEDTPEHNGINRTTWGLREKGVRGPSRRMPKENAPEPAGPEVLPGKYKVKMTYGEQSDSTTVQVHFDPRIEYDINDLKAVKEMQYELMSLRGTAAEATNHLLEAKEMIQTAENLIADAKKAESISEDRIDSLEAETKAVQDSVKSLLNFVLGEEDDDKQGIVRNPEPTVVRDLWAPSSYLRGAIGGPTQKEKRLMEKARGSVEEAVTKINSFFETEWPVYIETMDKAELSPFKQFKSVEF</sequence>
<evidence type="ECO:0000256" key="4">
    <source>
        <dbReference type="SAM" id="SignalP"/>
    </source>
</evidence>
<evidence type="ECO:0000256" key="2">
    <source>
        <dbReference type="SAM" id="Coils"/>
    </source>
</evidence>
<dbReference type="EMBL" id="JAALLS010000019">
    <property type="protein sequence ID" value="NGP89354.1"/>
    <property type="molecule type" value="Genomic_DNA"/>
</dbReference>
<dbReference type="InterPro" id="IPR031778">
    <property type="entry name" value="Sortilin_N"/>
</dbReference>